<comment type="caution">
    <text evidence="3">The sequence shown here is derived from an EMBL/GenBank/DDBJ whole genome shotgun (WGS) entry which is preliminary data.</text>
</comment>
<feature type="compositionally biased region" description="Polar residues" evidence="1">
    <location>
        <begin position="762"/>
        <end position="771"/>
    </location>
</feature>
<dbReference type="GO" id="GO:0006629">
    <property type="term" value="P:lipid metabolic process"/>
    <property type="evidence" value="ECO:0007669"/>
    <property type="project" value="InterPro"/>
</dbReference>
<gene>
    <name evidence="3" type="ORF">EW145_g1888</name>
</gene>
<organism evidence="3 4">
    <name type="scientific">Phellinidium pouzarii</name>
    <dbReference type="NCBI Taxonomy" id="167371"/>
    <lineage>
        <taxon>Eukaryota</taxon>
        <taxon>Fungi</taxon>
        <taxon>Dikarya</taxon>
        <taxon>Basidiomycota</taxon>
        <taxon>Agaricomycotina</taxon>
        <taxon>Agaricomycetes</taxon>
        <taxon>Hymenochaetales</taxon>
        <taxon>Hymenochaetaceae</taxon>
        <taxon>Phellinidium</taxon>
    </lineage>
</organism>
<dbReference type="InterPro" id="IPR017946">
    <property type="entry name" value="PLC-like_Pdiesterase_TIM-brl"/>
</dbReference>
<dbReference type="GO" id="GO:0008081">
    <property type="term" value="F:phosphoric diester hydrolase activity"/>
    <property type="evidence" value="ECO:0007669"/>
    <property type="project" value="InterPro"/>
</dbReference>
<dbReference type="SUPFAM" id="SSF51695">
    <property type="entry name" value="PLC-like phosphodiesterases"/>
    <property type="match status" value="1"/>
</dbReference>
<dbReference type="AlphaFoldDB" id="A0A4V3XDG1"/>
<evidence type="ECO:0008006" key="5">
    <source>
        <dbReference type="Google" id="ProtNLM"/>
    </source>
</evidence>
<feature type="region of interest" description="Disordered" evidence="1">
    <location>
        <begin position="733"/>
        <end position="773"/>
    </location>
</feature>
<feature type="region of interest" description="Disordered" evidence="1">
    <location>
        <begin position="676"/>
        <end position="701"/>
    </location>
</feature>
<accession>A0A4V3XDG1</accession>
<dbReference type="OrthoDB" id="7984201at2759"/>
<feature type="region of interest" description="Disordered" evidence="1">
    <location>
        <begin position="536"/>
        <end position="571"/>
    </location>
</feature>
<feature type="region of interest" description="Disordered" evidence="1">
    <location>
        <begin position="498"/>
        <end position="517"/>
    </location>
</feature>
<dbReference type="EMBL" id="SGPK01000058">
    <property type="protein sequence ID" value="THH09593.1"/>
    <property type="molecule type" value="Genomic_DNA"/>
</dbReference>
<sequence length="856" mass="92715">MHTVSFAQVALSFLVTLSVVPAYSAASLQKRATTCNGHPEFCNRSFGNVSFVGAHDSYAVGTNNLATNQDYDVTQQLNDGTDLASVKSWMGNNTNDVVTLLIVNSDNVAPSSFDAVFQSAGLTSLSYSPPSASVSFTDWPTLGSMIDNGTRLVTFLDTGADFSSVPYIIDEFTNMWETAFDVTDPSFNCDVNRTKGDASTQLYTINHFLDSNTEILGTSSPTPDKDALNQTNAVSGTGSLGLQASQCGTEYGRSPNFMLVDFYEFGGGSVFEVAATLNGVTYSPSSPIATPILGASGSSSSSAALSAIIIPRGIWFDILDSEPPDLAHDPGPPVHNDNAGAPELMQPPISIVRGHSPVDSPHHAAPASANFFAQRPTFQVQLPPAQLQQFQDRSPYGSGDSDDGYTLGFATMEEFQAWRTQVEEDNMVEFIKGDTHGSKAVPPRFKDHVKLLEGEGCPASISYKTYYGITIVRAMYVDQHSHPTGLENLPFTRRGRKLAEQARKQQQKNGYCRTNPVLNGTVSTAVQAGITSEAVGAGDSIRGSTPQDTSMPPPMASLKPSFPENHADASPDMRQRANFVQSSSQTVQTNIAHSEHHAQTVTASPIGYYSTPADDYGSYRLAEPPIPYSSSAQPPIVTSTQSPNFSPGTESAAIFANEQSYLGSPVQIHPQYQQQHCLPTPTTPSPRYQASVIPSDASPSPAVAHCLPSPAYSRPRFSPVLEHSPQLYPESQATQAFKSPEPSPLSPRTPNRPSIFIPPQSYPQHYSSAQSAEYPDQDRWDRLEILFRDIRLYARSYTFSMESILALESALLRLCMEGQNSYGRQVQQAEQRVTQPQITAVTANGRCFEYGWICSS</sequence>
<protein>
    <recommendedName>
        <fullName evidence="5">Peptidase A1 domain-containing protein</fullName>
    </recommendedName>
</protein>
<dbReference type="Proteomes" id="UP000308199">
    <property type="component" value="Unassembled WGS sequence"/>
</dbReference>
<reference evidence="3 4" key="1">
    <citation type="submission" date="2019-02" db="EMBL/GenBank/DDBJ databases">
        <title>Genome sequencing of the rare red list fungi Phellinidium pouzarii.</title>
        <authorList>
            <person name="Buettner E."/>
            <person name="Kellner H."/>
        </authorList>
    </citation>
    <scope>NUCLEOTIDE SEQUENCE [LARGE SCALE GENOMIC DNA]</scope>
    <source>
        <strain evidence="3 4">DSM 108285</strain>
    </source>
</reference>
<keyword evidence="4" id="KW-1185">Reference proteome</keyword>
<evidence type="ECO:0000313" key="3">
    <source>
        <dbReference type="EMBL" id="THH09593.1"/>
    </source>
</evidence>
<dbReference type="PANTHER" id="PTHR13593:SF140">
    <property type="entry name" value="PLC-LIKE PHOSPHODIESTERASE"/>
    <property type="match status" value="1"/>
</dbReference>
<feature type="chain" id="PRO_5020636307" description="Peptidase A1 domain-containing protein" evidence="2">
    <location>
        <begin position="26"/>
        <end position="856"/>
    </location>
</feature>
<feature type="signal peptide" evidence="2">
    <location>
        <begin position="1"/>
        <end position="25"/>
    </location>
</feature>
<proteinExistence type="predicted"/>
<dbReference type="Pfam" id="PF26146">
    <property type="entry name" value="PI-PLC_X"/>
    <property type="match status" value="2"/>
</dbReference>
<keyword evidence="2" id="KW-0732">Signal</keyword>
<dbReference type="PANTHER" id="PTHR13593">
    <property type="match status" value="1"/>
</dbReference>
<evidence type="ECO:0000313" key="4">
    <source>
        <dbReference type="Proteomes" id="UP000308199"/>
    </source>
</evidence>
<dbReference type="InterPro" id="IPR051057">
    <property type="entry name" value="PI-PLC_domain"/>
</dbReference>
<evidence type="ECO:0000256" key="1">
    <source>
        <dbReference type="SAM" id="MobiDB-lite"/>
    </source>
</evidence>
<name>A0A4V3XDG1_9AGAM</name>
<evidence type="ECO:0000256" key="2">
    <source>
        <dbReference type="SAM" id="SignalP"/>
    </source>
</evidence>